<feature type="compositionally biased region" description="Basic and acidic residues" evidence="1">
    <location>
        <begin position="422"/>
        <end position="442"/>
    </location>
</feature>
<dbReference type="Pfam" id="PF09994">
    <property type="entry name" value="T6SS_Tle1-like_cat"/>
    <property type="match status" value="1"/>
</dbReference>
<comment type="caution">
    <text evidence="3">The sequence shown here is derived from an EMBL/GenBank/DDBJ whole genome shotgun (WGS) entry which is preliminary data.</text>
</comment>
<evidence type="ECO:0000256" key="1">
    <source>
        <dbReference type="SAM" id="MobiDB-lite"/>
    </source>
</evidence>
<proteinExistence type="predicted"/>
<feature type="region of interest" description="Disordered" evidence="1">
    <location>
        <begin position="401"/>
        <end position="442"/>
    </location>
</feature>
<dbReference type="EMBL" id="CAMGZC010000404">
    <property type="protein sequence ID" value="CAI0647156.1"/>
    <property type="molecule type" value="Genomic_DNA"/>
</dbReference>
<evidence type="ECO:0000259" key="2">
    <source>
        <dbReference type="Pfam" id="PF09994"/>
    </source>
</evidence>
<protein>
    <recommendedName>
        <fullName evidence="2">T6SS Phospholipase effector Tle1-like catalytic domain-containing protein</fullName>
    </recommendedName>
</protein>
<dbReference type="Proteomes" id="UP001152533">
    <property type="component" value="Unassembled WGS sequence"/>
</dbReference>
<dbReference type="InterPro" id="IPR018712">
    <property type="entry name" value="Tle1-like_cat"/>
</dbReference>
<feature type="domain" description="T6SS Phospholipase effector Tle1-like catalytic" evidence="2">
    <location>
        <begin position="61"/>
        <end position="177"/>
    </location>
</feature>
<evidence type="ECO:0000313" key="3">
    <source>
        <dbReference type="EMBL" id="CAI0647156.1"/>
    </source>
</evidence>
<gene>
    <name evidence="3" type="ORF">CGXH109_LOCUS62752</name>
</gene>
<organism evidence="3 4">
    <name type="scientific">Colletotrichum noveboracense</name>
    <dbReference type="NCBI Taxonomy" id="2664923"/>
    <lineage>
        <taxon>Eukaryota</taxon>
        <taxon>Fungi</taxon>
        <taxon>Dikarya</taxon>
        <taxon>Ascomycota</taxon>
        <taxon>Pezizomycotina</taxon>
        <taxon>Sordariomycetes</taxon>
        <taxon>Hypocreomycetidae</taxon>
        <taxon>Glomerellales</taxon>
        <taxon>Glomerellaceae</taxon>
        <taxon>Colletotrichum</taxon>
        <taxon>Colletotrichum gloeosporioides species complex</taxon>
    </lineage>
</organism>
<keyword evidence="4" id="KW-1185">Reference proteome</keyword>
<dbReference type="AlphaFoldDB" id="A0A9W4RTS7"/>
<sequence>MDETSTDWVTEKPEIEEAIDEIRREWFEKIIKLGVEGGVDAMAEKYAKKLSKCNMIVCDGKMQNGKWVAEKVEVKAVGVWDTVGSLGMPYNPLQIGRGDSEIRFGTQDVHKRIQHAFHALALDKYRKPFKPTLWSRHHKNKNTHLRQVWFPGSHSDVGGGSANQQIATISFAWMADQLSSVGVEFSSQEMTRIFRTVDLEVKPREWGLGPISSADFWTKLADKTVGKITHIGEAAYREPGLCTEDNNPLSDRLKNTNELVHPSVRLRYLFKEGLGLDDKGEWECEALSSSYYILQRLKKPRHPWIKRPNQSYLSTHRTLSGDVSSIHGGTNIAFMTKERSHSVVAKQLPFESDLNEFDIATWRWDMPYCGPPDNQKWEPRAMAEEQVRQDGEVMNDFKARNHERDDDLQQDDEPQPPEDPEDRWVWVRPKPEPEKDDDNLNRKIELHKERIGLWERQYMMINKQNMDRENEWQHKRNPDLGLWGGFVSAASGQLNRVGRIGKKALNAGYQVAATAGALPQKMYKATAGRFKLVWSPTASVSLWGTAQSKKDIMNKLTKLHPTIDPAKYTCEDIVAWQHGDLRIRSIHNRAPGQDA</sequence>
<name>A0A9W4RTS7_9PEZI</name>
<reference evidence="3" key="1">
    <citation type="submission" date="2022-08" db="EMBL/GenBank/DDBJ databases">
        <authorList>
            <person name="Giroux E."/>
            <person name="Giroux E."/>
        </authorList>
    </citation>
    <scope>NUCLEOTIDE SEQUENCE</scope>
    <source>
        <strain evidence="3">H1091258</strain>
    </source>
</reference>
<accession>A0A9W4RTS7</accession>
<evidence type="ECO:0000313" key="4">
    <source>
        <dbReference type="Proteomes" id="UP001152533"/>
    </source>
</evidence>
<dbReference type="PANTHER" id="PTHR33840:SF1">
    <property type="entry name" value="TLE1 PHOSPHOLIPASE DOMAIN-CONTAINING PROTEIN"/>
    <property type="match status" value="1"/>
</dbReference>
<feature type="compositionally biased region" description="Acidic residues" evidence="1">
    <location>
        <begin position="408"/>
        <end position="421"/>
    </location>
</feature>
<dbReference type="PANTHER" id="PTHR33840">
    <property type="match status" value="1"/>
</dbReference>